<dbReference type="SUPFAM" id="SSF55608">
    <property type="entry name" value="Homing endonucleases"/>
    <property type="match status" value="1"/>
</dbReference>
<dbReference type="Pfam" id="PF05000">
    <property type="entry name" value="RNA_pol_Rpb1_4"/>
    <property type="match status" value="1"/>
</dbReference>
<dbReference type="Pfam" id="PF04998">
    <property type="entry name" value="RNA_pol_Rpb1_5"/>
    <property type="match status" value="1"/>
</dbReference>
<dbReference type="Gene3D" id="6.20.50.80">
    <property type="match status" value="1"/>
</dbReference>
<dbReference type="EMBL" id="MN738957">
    <property type="protein sequence ID" value="QHT33093.1"/>
    <property type="molecule type" value="Genomic_DNA"/>
</dbReference>
<reference evidence="8" key="1">
    <citation type="journal article" date="2020" name="Nature">
        <title>Giant virus diversity and host interactions through global metagenomics.</title>
        <authorList>
            <person name="Schulz F."/>
            <person name="Roux S."/>
            <person name="Paez-Espino D."/>
            <person name="Jungbluth S."/>
            <person name="Walsh D.A."/>
            <person name="Denef V.J."/>
            <person name="McMahon K.D."/>
            <person name="Konstantinidis K.T."/>
            <person name="Eloe-Fadrosh E.A."/>
            <person name="Kyrpides N.C."/>
            <person name="Woyke T."/>
        </authorList>
    </citation>
    <scope>NUCLEOTIDE SEQUENCE</scope>
    <source>
        <strain evidence="8">GVMAG-M-3300009161-34</strain>
    </source>
</reference>
<dbReference type="SUPFAM" id="SSF64484">
    <property type="entry name" value="beta and beta-prime subunits of DNA dependent RNA-polymerase"/>
    <property type="match status" value="2"/>
</dbReference>
<dbReference type="Gene3D" id="6.10.250.2940">
    <property type="match status" value="1"/>
</dbReference>
<feature type="domain" description="DOD-type homing endonuclease" evidence="7">
    <location>
        <begin position="581"/>
        <end position="713"/>
    </location>
</feature>
<dbReference type="Gene3D" id="1.10.150.390">
    <property type="match status" value="1"/>
</dbReference>
<name>A0A6C0EX48_9ZZZZ</name>
<protein>
    <recommendedName>
        <fullName evidence="1">DNA-directed RNA polymerase</fullName>
        <ecNumber evidence="1">2.7.7.6</ecNumber>
    </recommendedName>
</protein>
<evidence type="ECO:0000313" key="8">
    <source>
        <dbReference type="EMBL" id="QHT33093.1"/>
    </source>
</evidence>
<evidence type="ECO:0000256" key="6">
    <source>
        <dbReference type="SAM" id="MobiDB-lite"/>
    </source>
</evidence>
<evidence type="ECO:0000256" key="5">
    <source>
        <dbReference type="ARBA" id="ARBA00023163"/>
    </source>
</evidence>
<dbReference type="InterPro" id="IPR038593">
    <property type="entry name" value="RNA_pol_Rpb1_7_sf"/>
</dbReference>
<dbReference type="InterPro" id="IPR007073">
    <property type="entry name" value="RNA_pol_Rpb1_7"/>
</dbReference>
<dbReference type="Gene3D" id="3.30.1360.140">
    <property type="match status" value="1"/>
</dbReference>
<dbReference type="GO" id="GO:0003677">
    <property type="term" value="F:DNA binding"/>
    <property type="evidence" value="ECO:0007669"/>
    <property type="project" value="InterPro"/>
</dbReference>
<keyword evidence="2" id="KW-0240">DNA-directed RNA polymerase</keyword>
<evidence type="ECO:0000256" key="2">
    <source>
        <dbReference type="ARBA" id="ARBA00022478"/>
    </source>
</evidence>
<evidence type="ECO:0000256" key="3">
    <source>
        <dbReference type="ARBA" id="ARBA00022679"/>
    </source>
</evidence>
<accession>A0A6C0EX48</accession>
<dbReference type="CDD" id="cd00081">
    <property type="entry name" value="Hint"/>
    <property type="match status" value="1"/>
</dbReference>
<dbReference type="InterPro" id="IPR004042">
    <property type="entry name" value="Intein_endonuc_central"/>
</dbReference>
<keyword evidence="4" id="KW-0548">Nucleotidyltransferase</keyword>
<dbReference type="GO" id="GO:0003899">
    <property type="term" value="F:DNA-directed RNA polymerase activity"/>
    <property type="evidence" value="ECO:0007669"/>
    <property type="project" value="UniProtKB-EC"/>
</dbReference>
<evidence type="ECO:0000259" key="7">
    <source>
        <dbReference type="PROSITE" id="PS50819"/>
    </source>
</evidence>
<dbReference type="InterPro" id="IPR006142">
    <property type="entry name" value="INTEIN"/>
</dbReference>
<dbReference type="Pfam" id="PF14890">
    <property type="entry name" value="Intein_splicing"/>
    <property type="match status" value="1"/>
</dbReference>
<dbReference type="InterPro" id="IPR003587">
    <property type="entry name" value="Hint_dom_N"/>
</dbReference>
<proteinExistence type="predicted"/>
<dbReference type="PANTHER" id="PTHR19376">
    <property type="entry name" value="DNA-DIRECTED RNA POLYMERASE"/>
    <property type="match status" value="1"/>
</dbReference>
<dbReference type="PROSITE" id="PS50819">
    <property type="entry name" value="INTEIN_ENDONUCLEASE"/>
    <property type="match status" value="1"/>
</dbReference>
<dbReference type="InterPro" id="IPR007083">
    <property type="entry name" value="RNA_pol_Rpb1_4"/>
</dbReference>
<dbReference type="PRINTS" id="PR00379">
    <property type="entry name" value="INTEIN"/>
</dbReference>
<dbReference type="InterPro" id="IPR038120">
    <property type="entry name" value="Rpb1_funnel_sf"/>
</dbReference>
<dbReference type="GO" id="GO:0016539">
    <property type="term" value="P:intein-mediated protein splicing"/>
    <property type="evidence" value="ECO:0007669"/>
    <property type="project" value="InterPro"/>
</dbReference>
<feature type="region of interest" description="Disordered" evidence="6">
    <location>
        <begin position="1173"/>
        <end position="1205"/>
    </location>
</feature>
<dbReference type="InterPro" id="IPR007066">
    <property type="entry name" value="RNA_pol_Rpb1_3"/>
</dbReference>
<dbReference type="Gene3D" id="2.170.16.10">
    <property type="entry name" value="Hedgehog/Intein (Hint) domain"/>
    <property type="match status" value="1"/>
</dbReference>
<dbReference type="Gene3D" id="3.10.28.10">
    <property type="entry name" value="Homing endonucleases"/>
    <property type="match status" value="1"/>
</dbReference>
<evidence type="ECO:0000256" key="4">
    <source>
        <dbReference type="ARBA" id="ARBA00022695"/>
    </source>
</evidence>
<dbReference type="SMART" id="SM00306">
    <property type="entry name" value="HintN"/>
    <property type="match status" value="1"/>
</dbReference>
<dbReference type="GO" id="GO:0006351">
    <property type="term" value="P:DNA-templated transcription"/>
    <property type="evidence" value="ECO:0007669"/>
    <property type="project" value="InterPro"/>
</dbReference>
<dbReference type="EC" id="2.7.7.6" evidence="1"/>
<dbReference type="Gene3D" id="1.10.132.30">
    <property type="match status" value="1"/>
</dbReference>
<dbReference type="GO" id="GO:0004519">
    <property type="term" value="F:endonuclease activity"/>
    <property type="evidence" value="ECO:0007669"/>
    <property type="project" value="InterPro"/>
</dbReference>
<dbReference type="Pfam" id="PF04990">
    <property type="entry name" value="RNA_pol_Rpb1_7"/>
    <property type="match status" value="2"/>
</dbReference>
<dbReference type="Pfam" id="PF04983">
    <property type="entry name" value="RNA_pol_Rpb1_3"/>
    <property type="match status" value="1"/>
</dbReference>
<keyword evidence="5" id="KW-0804">Transcription</keyword>
<dbReference type="InterPro" id="IPR045867">
    <property type="entry name" value="DNA-dir_RpoC_beta_prime"/>
</dbReference>
<dbReference type="Pfam" id="PF14528">
    <property type="entry name" value="LAGLIDADG_3"/>
    <property type="match status" value="1"/>
</dbReference>
<sequence length="1537" mass="173626">MNLHMPQDEESEAELKNLAAVPYQIISPANNQSIIGIFQDSLLGSYQFTRVGVKFDNRAAMNLLMALETVDESMFSNVADAQITNFDILSQIMPPLTIKYKKKSFGEKEDYKTSNNVLEIRDGKYLRGQLDKAVLGSGTNGLIHRACNDFNNMTSAKFIDDLQNIITEYMKVSAYSVGISDLIANAETNNQIAKVIISKKTDVKALIDQLHIGVFENKTGKTNDIEFENQVSNILNRAINDAGKIGVESLSKDNRFVTMVNAGSKGQDINISQMTSCLGQQAIDGKRIPYGFDSRTLPHFNKYDDSPDARGFVESSFISGLRPEELFFHAMAGRIGLIDTAVKSVTWETPIVIVENDIPKYVKIGEWIDGHMKMSDRIQNMEEKNMEYLELDNNVTISTMDYNGNMSWGNITAVTRHDPGDMLYKITTHGGRSVIVTENKSLLVWKPELKQFREEYTEKINVGDFVPVAKNCPENSVCLNEINMDKYLSKTNYIYGSEVHKAINSMNIAMDNRNKIPSNWWNDNNNKTFTLPFDSKAKLQRATVRSKIIDIKVNCVYPFRGTRQKCNIQDTFQLNYENGLFIGLFIAEGNINNNSIHITNLDDTIIEFVKGWFNMFNIEYSEATKINNIGGTTRTIRGNSSIMSNFITKLVGSGSENKHIPNEAYISNIEFAKGILNGYISGDGYVSKNSIESSSASKRLTEDISLLCSRIGVYSRIFKTQNNNNNIGTLNIKPSYRLSIRSTNGKIFAEQVTLLHPEKNNKMKSIIWKDKLDKVIVHNDVVLDEIISIEKVDPALHPKMYDLTIPKTLNFGLANGLQVRDTSTTGYIQRRLIKGLEDLKVGYDMTVRNNKDRIVQFSYGDDGIDTVKVENQSLPLVSMSLEEIYAHYYVSTQDDKDGILMTVFTKSAVTRMKKHSKDQDIKTKFYIDMMIEKRDEIIQNVFKMRDNKNIHLPVCFMHIINNVQGMQHITKNSMVDITPIDVFDMIEDNYKIMENLYYAPPTELFKTMYYFYLSPKELLVVKRFNKKALTVLLETITLMYKRAIVAPGEMVGMIAAQSIGEPTTQLTLNTFHSAGVASKSNVTRGVPRIEEILSLSENTKNPSLTIYMKREEETDKEIVRDKIPNIEITILKEIVESIEICFDPDDMNTLIEQDKAVMSQYFEFEQMVDECMSSAQPEGEVASDSTVSAGAAAGGGGGGENAAPSDKSKWVIRMTLDKESMLDRKISMDDVHFALKNMYDKEVTCMYADYNADNLVFRIRLNNVITNSKKKNNTLSLDQSDQIYILKNFQDNMLNNVVLRGIKGLSRVLLRKITDSLVKVDSTYTKKETWVLDTTGTNLLTALALDYIDVTRTISNDIQEIYNVLGIEAARVAIYNELSEVLEFDNTYINYHHLIMLSDRMTASANMVSIFRHGINNDDIGPIAKASFEETPEMFLKAARHAELDEMRGVSANVMCGQEGFFGTSSFKVLLDMNKMIKFAGQDEYNITNATDEIEKAFMMENSDDVCSISNLSMNVTVSNIKKENLGNVMSNYNIGF</sequence>
<dbReference type="InterPro" id="IPR027434">
    <property type="entry name" value="Homing_endonucl"/>
</dbReference>
<dbReference type="InterPro" id="IPR042102">
    <property type="entry name" value="RNA_pol_Rpb1_3_sf"/>
</dbReference>
<dbReference type="SUPFAM" id="SSF51294">
    <property type="entry name" value="Hedgehog/intein (Hint) domain"/>
    <property type="match status" value="1"/>
</dbReference>
<dbReference type="InterPro" id="IPR036844">
    <property type="entry name" value="Hint_dom_sf"/>
</dbReference>
<dbReference type="GO" id="GO:0005665">
    <property type="term" value="C:RNA polymerase II, core complex"/>
    <property type="evidence" value="ECO:0007669"/>
    <property type="project" value="TreeGrafter"/>
</dbReference>
<dbReference type="InterPro" id="IPR004860">
    <property type="entry name" value="LAGLIDADG_dom"/>
</dbReference>
<dbReference type="InterPro" id="IPR007081">
    <property type="entry name" value="RNA_pol_Rpb1_5"/>
</dbReference>
<dbReference type="PANTHER" id="PTHR19376:SF37">
    <property type="entry name" value="DNA-DIRECTED RNA POLYMERASE II SUBUNIT RPB1"/>
    <property type="match status" value="1"/>
</dbReference>
<dbReference type="InterPro" id="IPR007075">
    <property type="entry name" value="RNA_pol_Rpb1_6"/>
</dbReference>
<keyword evidence="3" id="KW-0808">Transferase</keyword>
<dbReference type="Pfam" id="PF04992">
    <property type="entry name" value="RNA_pol_Rpb1_6"/>
    <property type="match status" value="1"/>
</dbReference>
<evidence type="ECO:0000256" key="1">
    <source>
        <dbReference type="ARBA" id="ARBA00012418"/>
    </source>
</evidence>
<organism evidence="8">
    <name type="scientific">viral metagenome</name>
    <dbReference type="NCBI Taxonomy" id="1070528"/>
    <lineage>
        <taxon>unclassified sequences</taxon>
        <taxon>metagenomes</taxon>
        <taxon>organismal metagenomes</taxon>
    </lineage>
</organism>
<dbReference type="Gene3D" id="1.10.274.100">
    <property type="entry name" value="RNA polymerase Rpb1, domain 3"/>
    <property type="match status" value="1"/>
</dbReference>